<dbReference type="Pfam" id="PF14091">
    <property type="entry name" value="DUF4269"/>
    <property type="match status" value="1"/>
</dbReference>
<proteinExistence type="predicted"/>
<dbReference type="Proteomes" id="UP000469125">
    <property type="component" value="Unassembled WGS sequence"/>
</dbReference>
<evidence type="ECO:0000313" key="1">
    <source>
        <dbReference type="EMBL" id="MUK87939.1"/>
    </source>
</evidence>
<comment type="caution">
    <text evidence="1">The sequence shown here is derived from an EMBL/GenBank/DDBJ whole genome shotgun (WGS) entry which is preliminary data.</text>
</comment>
<evidence type="ECO:0000313" key="2">
    <source>
        <dbReference type="Proteomes" id="UP000469125"/>
    </source>
</evidence>
<sequence>MDHQKKNRGVPVTCRNSTSDRHLEIISDLSEYNPVLCGTFPIGIDVDGSDMDIILEVYDFNGFEEKVKVLYGDLEGFRIKRKTIRNQPIIKANFTDLGMEYELFGQRQPVEKQYAYLHMVIEKVLLEEVPGLRKKVIQLKKQGIKTEPAFCEVLGIVGDPYEGLIEFGKKKGII</sequence>
<reference evidence="1 2" key="1">
    <citation type="submission" date="2019-11" db="EMBL/GenBank/DDBJ databases">
        <authorList>
            <person name="Li X."/>
        </authorList>
    </citation>
    <scope>NUCLEOTIDE SEQUENCE [LARGE SCALE GENOMIC DNA]</scope>
    <source>
        <strain evidence="1 2">L9</strain>
    </source>
</reference>
<dbReference type="InterPro" id="IPR025365">
    <property type="entry name" value="DUF4269"/>
</dbReference>
<gene>
    <name evidence="1" type="ORF">GMD78_05945</name>
</gene>
<organism evidence="1 2">
    <name type="scientific">Ornithinibacillus caprae</name>
    <dbReference type="NCBI Taxonomy" id="2678566"/>
    <lineage>
        <taxon>Bacteria</taxon>
        <taxon>Bacillati</taxon>
        <taxon>Bacillota</taxon>
        <taxon>Bacilli</taxon>
        <taxon>Bacillales</taxon>
        <taxon>Bacillaceae</taxon>
        <taxon>Ornithinibacillus</taxon>
    </lineage>
</organism>
<protein>
    <submittedName>
        <fullName evidence="1">DUF4269 domain-containing protein</fullName>
    </submittedName>
</protein>
<accession>A0A6N8FJK6</accession>
<dbReference type="EMBL" id="WOCA01000003">
    <property type="protein sequence ID" value="MUK87939.1"/>
    <property type="molecule type" value="Genomic_DNA"/>
</dbReference>
<name>A0A6N8FJK6_9BACI</name>
<keyword evidence="2" id="KW-1185">Reference proteome</keyword>
<dbReference type="AlphaFoldDB" id="A0A6N8FJK6"/>